<accession>A0A369K9N4</accession>
<evidence type="ECO:0000313" key="1">
    <source>
        <dbReference type="EMBL" id="RDB31301.1"/>
    </source>
</evidence>
<dbReference type="EMBL" id="QQBG01000021">
    <property type="protein sequence ID" value="RDB31301.1"/>
    <property type="molecule type" value="Genomic_DNA"/>
</dbReference>
<comment type="caution">
    <text evidence="1">The sequence shown here is derived from an EMBL/GenBank/DDBJ whole genome shotgun (WGS) entry which is preliminary data.</text>
</comment>
<proteinExistence type="predicted"/>
<protein>
    <submittedName>
        <fullName evidence="1">Uncharacterized protein</fullName>
    </submittedName>
</protein>
<evidence type="ECO:0000313" key="2">
    <source>
        <dbReference type="Proteomes" id="UP000253816"/>
    </source>
</evidence>
<keyword evidence="2" id="KW-1185">Reference proteome</keyword>
<gene>
    <name evidence="1" type="ORF">HAT2_00596</name>
</gene>
<organism evidence="1 2">
    <name type="scientific">Candidatus Similichlamydia laticola</name>
    <dbReference type="NCBI Taxonomy" id="2170265"/>
    <lineage>
        <taxon>Bacteria</taxon>
        <taxon>Pseudomonadati</taxon>
        <taxon>Chlamydiota</taxon>
        <taxon>Chlamydiia</taxon>
        <taxon>Parachlamydiales</taxon>
        <taxon>Candidatus Parilichlamydiaceae</taxon>
        <taxon>Candidatus Similichlamydia</taxon>
    </lineage>
</organism>
<dbReference type="AlphaFoldDB" id="A0A369K9N4"/>
<reference evidence="1 2" key="1">
    <citation type="submission" date="2018-07" db="EMBL/GenBank/DDBJ databases">
        <title>Comparative genomics of the Candidatus Parilichlamydiaceae reveals evidence of convergent evolution and genome reduction in the phylum Chlamydiae.</title>
        <authorList>
            <person name="Taylor-Brown A."/>
            <person name="Polkinghorne A."/>
        </authorList>
    </citation>
    <scope>NUCLEOTIDE SEQUENCE [LARGE SCALE GENOMIC DNA]</scope>
    <source>
        <strain evidence="1 2">Hat2</strain>
    </source>
</reference>
<name>A0A369K9N4_9BACT</name>
<dbReference type="Proteomes" id="UP000253816">
    <property type="component" value="Unassembled WGS sequence"/>
</dbReference>
<dbReference type="OrthoDB" id="9817679at2"/>
<dbReference type="RefSeq" id="WP_114544519.1">
    <property type="nucleotide sequence ID" value="NZ_QQBG01000021.1"/>
</dbReference>
<sequence length="513" mass="54041">MTYLPDTRRRLGKIFSFFLFSSSISFCTQSPLLRAVPAVQQVGTVVYSSATIGHDLANVSDLYFIQMVGLKGALVKTTSTALTASFRLRLIQKHPFSVRVNRSAVSHAAVTATVFIIGKQSWFSTWLTGVTGDGGTARLGTCAGGPVLDINMGTGDEATACTHLGEFFTSLRNATIADGDFTTHYALMSTQGRAGTGSLQPPAAAQAFFTAFGMDKFVAFSTTQTTPIPIIGCPEYFLHLTQANLTASLGQSALDKWQNDCAGHFVAIGNYTPADMAGFLINLLSRAILESTPGINQNLAGSACNSIRGDIATTNGSNTEMVPVGVFDCGPADAIGLAAAAVLKMKFSDAAQNLAGAVFETKWNVIGGRALFCVQLKDGGPTFLTGKNRYGALLDTAANAKTTYSNQATMRSKLFSDWVAAVGSQQADRRPGGNDGLASNQDGYLDWFTCMMGAEQSTKAAITKASASTTQTDKDDFADDVADRIGAALLESRTGTNPNAGLFNVYNFIGSGS</sequence>